<reference evidence="1 2" key="1">
    <citation type="submission" date="2018-11" db="EMBL/GenBank/DDBJ databases">
        <title>Mesobaculum littorinae gen. nov., sp. nov., isolated from Littorina scabra that represents a novel genus of the order Rhodobacteraceae.</title>
        <authorList>
            <person name="Li F."/>
        </authorList>
    </citation>
    <scope>NUCLEOTIDE SEQUENCE [LARGE SCALE GENOMIC DNA]</scope>
    <source>
        <strain evidence="1 2">M0103</strain>
    </source>
</reference>
<protein>
    <submittedName>
        <fullName evidence="1">Uncharacterized protein</fullName>
    </submittedName>
</protein>
<accession>A0A438AKK7</accession>
<name>A0A438AKK7_9RHOB</name>
<proteinExistence type="predicted"/>
<dbReference type="RefSeq" id="WP_127904640.1">
    <property type="nucleotide sequence ID" value="NZ_RQXX01000001.1"/>
</dbReference>
<evidence type="ECO:0000313" key="1">
    <source>
        <dbReference type="EMBL" id="RVV99199.1"/>
    </source>
</evidence>
<gene>
    <name evidence="1" type="ORF">EKE94_00435</name>
</gene>
<comment type="caution">
    <text evidence="1">The sequence shown here is derived from an EMBL/GenBank/DDBJ whole genome shotgun (WGS) entry which is preliminary data.</text>
</comment>
<dbReference type="Proteomes" id="UP000285908">
    <property type="component" value="Unassembled WGS sequence"/>
</dbReference>
<keyword evidence="2" id="KW-1185">Reference proteome</keyword>
<dbReference type="AlphaFoldDB" id="A0A438AKK7"/>
<dbReference type="OrthoDB" id="7876148at2"/>
<sequence>MQILETVADDLARKTLDVVARTGDDDIETRMSETLGASSTTLQEAFLTALRIRKAERRGRALLLEALKRVPKTKGDS</sequence>
<dbReference type="EMBL" id="RQXX01000001">
    <property type="protein sequence ID" value="RVV99199.1"/>
    <property type="molecule type" value="Genomic_DNA"/>
</dbReference>
<organism evidence="1 2">
    <name type="scientific">Mesobaculum littorinae</name>
    <dbReference type="NCBI Taxonomy" id="2486419"/>
    <lineage>
        <taxon>Bacteria</taxon>
        <taxon>Pseudomonadati</taxon>
        <taxon>Pseudomonadota</taxon>
        <taxon>Alphaproteobacteria</taxon>
        <taxon>Rhodobacterales</taxon>
        <taxon>Roseobacteraceae</taxon>
        <taxon>Mesobaculum</taxon>
    </lineage>
</organism>
<evidence type="ECO:0000313" key="2">
    <source>
        <dbReference type="Proteomes" id="UP000285908"/>
    </source>
</evidence>